<name>A0AAN5D439_9BILA</name>
<feature type="domain" description="EF-hand" evidence="2">
    <location>
        <begin position="73"/>
        <end position="90"/>
    </location>
</feature>
<dbReference type="InterPro" id="IPR011992">
    <property type="entry name" value="EF-hand-dom_pair"/>
</dbReference>
<comment type="caution">
    <text evidence="3">The sequence shown here is derived from an EMBL/GenBank/DDBJ whole genome shotgun (WGS) entry which is preliminary data.</text>
</comment>
<reference evidence="4" key="1">
    <citation type="submission" date="2022-10" db="EMBL/GenBank/DDBJ databases">
        <title>Genome assembly of Pristionchus species.</title>
        <authorList>
            <person name="Yoshida K."/>
            <person name="Sommer R.J."/>
        </authorList>
    </citation>
    <scope>NUCLEOTIDE SEQUENCE [LARGE SCALE GENOMIC DNA]</scope>
    <source>
        <strain evidence="4">RS5460</strain>
    </source>
</reference>
<dbReference type="AlphaFoldDB" id="A0AAN5D439"/>
<feature type="signal peptide" evidence="1">
    <location>
        <begin position="1"/>
        <end position="19"/>
    </location>
</feature>
<dbReference type="InterPro" id="IPR002048">
    <property type="entry name" value="EF_hand_dom"/>
</dbReference>
<dbReference type="Gene3D" id="1.10.238.10">
    <property type="entry name" value="EF-hand"/>
    <property type="match status" value="1"/>
</dbReference>
<protein>
    <recommendedName>
        <fullName evidence="2">EF-hand domain-containing protein</fullName>
    </recommendedName>
</protein>
<proteinExistence type="predicted"/>
<dbReference type="GO" id="GO:0005509">
    <property type="term" value="F:calcium ion binding"/>
    <property type="evidence" value="ECO:0007669"/>
    <property type="project" value="InterPro"/>
</dbReference>
<feature type="chain" id="PRO_5042889086" description="EF-hand domain-containing protein" evidence="1">
    <location>
        <begin position="20"/>
        <end position="135"/>
    </location>
</feature>
<dbReference type="Proteomes" id="UP001328107">
    <property type="component" value="Unassembled WGS sequence"/>
</dbReference>
<feature type="non-terminal residue" evidence="3">
    <location>
        <position position="1"/>
    </location>
</feature>
<keyword evidence="4" id="KW-1185">Reference proteome</keyword>
<dbReference type="EMBL" id="BTRK01000005">
    <property type="protein sequence ID" value="GMR56198.1"/>
    <property type="molecule type" value="Genomic_DNA"/>
</dbReference>
<dbReference type="Pfam" id="PF13202">
    <property type="entry name" value="EF-hand_5"/>
    <property type="match status" value="1"/>
</dbReference>
<sequence length="135" mass="15004">LLPIVVLLSVVSFSEQVCCHYGFLGMMCAGKSGRDGYSAECNYFCCNCDDGCGPPINDRRKRSEDSEVSYSMRHFMAIDYNGDGVISEEEGRSFLANGTLTERVKRDIQGRAWFTGMDTNKDAFIQPGEMDNIIA</sequence>
<organism evidence="3 4">
    <name type="scientific">Pristionchus mayeri</name>
    <dbReference type="NCBI Taxonomy" id="1317129"/>
    <lineage>
        <taxon>Eukaryota</taxon>
        <taxon>Metazoa</taxon>
        <taxon>Ecdysozoa</taxon>
        <taxon>Nematoda</taxon>
        <taxon>Chromadorea</taxon>
        <taxon>Rhabditida</taxon>
        <taxon>Rhabditina</taxon>
        <taxon>Diplogasteromorpha</taxon>
        <taxon>Diplogasteroidea</taxon>
        <taxon>Neodiplogasteridae</taxon>
        <taxon>Pristionchus</taxon>
    </lineage>
</organism>
<accession>A0AAN5D439</accession>
<evidence type="ECO:0000259" key="2">
    <source>
        <dbReference type="Pfam" id="PF13202"/>
    </source>
</evidence>
<evidence type="ECO:0000256" key="1">
    <source>
        <dbReference type="SAM" id="SignalP"/>
    </source>
</evidence>
<evidence type="ECO:0000313" key="4">
    <source>
        <dbReference type="Proteomes" id="UP001328107"/>
    </source>
</evidence>
<dbReference type="SUPFAM" id="SSF47473">
    <property type="entry name" value="EF-hand"/>
    <property type="match status" value="1"/>
</dbReference>
<evidence type="ECO:0000313" key="3">
    <source>
        <dbReference type="EMBL" id="GMR56198.1"/>
    </source>
</evidence>
<gene>
    <name evidence="3" type="ORF">PMAYCL1PPCAC_26393</name>
</gene>
<keyword evidence="1" id="KW-0732">Signal</keyword>